<dbReference type="Proteomes" id="UP000287651">
    <property type="component" value="Unassembled WGS sequence"/>
</dbReference>
<dbReference type="AlphaFoldDB" id="A0A426ZL00"/>
<name>A0A426ZL00_ENSVE</name>
<dbReference type="PANTHER" id="PTHR31374">
    <property type="entry name" value="AUXIN-INDUCED PROTEIN-LIKE-RELATED"/>
    <property type="match status" value="1"/>
</dbReference>
<organism evidence="2 3">
    <name type="scientific">Ensete ventricosum</name>
    <name type="common">Abyssinian banana</name>
    <name type="synonym">Musa ensete</name>
    <dbReference type="NCBI Taxonomy" id="4639"/>
    <lineage>
        <taxon>Eukaryota</taxon>
        <taxon>Viridiplantae</taxon>
        <taxon>Streptophyta</taxon>
        <taxon>Embryophyta</taxon>
        <taxon>Tracheophyta</taxon>
        <taxon>Spermatophyta</taxon>
        <taxon>Magnoliopsida</taxon>
        <taxon>Liliopsida</taxon>
        <taxon>Zingiberales</taxon>
        <taxon>Musaceae</taxon>
        <taxon>Ensete</taxon>
    </lineage>
</organism>
<dbReference type="PANTHER" id="PTHR31374:SF413">
    <property type="entry name" value="AUXIN RESPONSIVE PROTEIN"/>
    <property type="match status" value="1"/>
</dbReference>
<comment type="caution">
    <text evidence="2">The sequence shown here is derived from an EMBL/GenBank/DDBJ whole genome shotgun (WGS) entry which is preliminary data.</text>
</comment>
<accession>A0A426ZL00</accession>
<dbReference type="EMBL" id="AMZH03006101">
    <property type="protein sequence ID" value="RRT64682.1"/>
    <property type="molecule type" value="Genomic_DNA"/>
</dbReference>
<evidence type="ECO:0000313" key="3">
    <source>
        <dbReference type="Proteomes" id="UP000287651"/>
    </source>
</evidence>
<evidence type="ECO:0008006" key="4">
    <source>
        <dbReference type="Google" id="ProtNLM"/>
    </source>
</evidence>
<evidence type="ECO:0000313" key="2">
    <source>
        <dbReference type="EMBL" id="RRT64682.1"/>
    </source>
</evidence>
<sequence>MSQLTIGMQSTTASATFALNGMLCKAMAWRRKEAKSSTSNDPLLSSRKGWVGEQTPRGYVPVLVGDGEEEEAAERFLVHVDLFNDARFAALLEMAAEEFGYRQRGVIRMPCNARHFERMVGVISKTRGRPSLARFVVRGRKGEQQQVKVPFFFPIP</sequence>
<gene>
    <name evidence="2" type="ORF">B296_00041115</name>
</gene>
<dbReference type="GO" id="GO:0009733">
    <property type="term" value="P:response to auxin"/>
    <property type="evidence" value="ECO:0007669"/>
    <property type="project" value="InterPro"/>
</dbReference>
<evidence type="ECO:0000256" key="1">
    <source>
        <dbReference type="ARBA" id="ARBA00006974"/>
    </source>
</evidence>
<reference evidence="2 3" key="1">
    <citation type="journal article" date="2014" name="Agronomy (Basel)">
        <title>A Draft Genome Sequence for Ensete ventricosum, the Drought-Tolerant Tree Against Hunger.</title>
        <authorList>
            <person name="Harrison J."/>
            <person name="Moore K.A."/>
            <person name="Paszkiewicz K."/>
            <person name="Jones T."/>
            <person name="Grant M."/>
            <person name="Ambacheew D."/>
            <person name="Muzemil S."/>
            <person name="Studholme D.J."/>
        </authorList>
    </citation>
    <scope>NUCLEOTIDE SEQUENCE [LARGE SCALE GENOMIC DNA]</scope>
</reference>
<dbReference type="InterPro" id="IPR003676">
    <property type="entry name" value="SAUR_fam"/>
</dbReference>
<proteinExistence type="inferred from homology"/>
<comment type="similarity">
    <text evidence="1">Belongs to the ARG7 family.</text>
</comment>
<protein>
    <recommendedName>
        <fullName evidence="4">Auxin-responsive protein</fullName>
    </recommendedName>
</protein>
<dbReference type="Pfam" id="PF02519">
    <property type="entry name" value="Auxin_inducible"/>
    <property type="match status" value="1"/>
</dbReference>